<comment type="caution">
    <text evidence="1">The sequence shown here is derived from an EMBL/GenBank/DDBJ whole genome shotgun (WGS) entry which is preliminary data.</text>
</comment>
<dbReference type="OrthoDB" id="2874088at2"/>
<dbReference type="AlphaFoldDB" id="A0A3S0WA35"/>
<organism evidence="1 2">
    <name type="scientific">Peribacillus cavernae</name>
    <dbReference type="NCBI Taxonomy" id="1674310"/>
    <lineage>
        <taxon>Bacteria</taxon>
        <taxon>Bacillati</taxon>
        <taxon>Bacillota</taxon>
        <taxon>Bacilli</taxon>
        <taxon>Bacillales</taxon>
        <taxon>Bacillaceae</taxon>
        <taxon>Peribacillus</taxon>
    </lineage>
</organism>
<reference evidence="1 2" key="1">
    <citation type="submission" date="2018-12" db="EMBL/GenBank/DDBJ databases">
        <title>Bacillus chawlae sp. nov., Bacillus glennii sp. nov., and Bacillus saganii sp. nov. Isolated from the Vehicle Assembly Building at Kennedy Space Center where the Viking Spacecraft were Assembled.</title>
        <authorList>
            <person name="Seuylemezian A."/>
            <person name="Vaishampayan P."/>
        </authorList>
    </citation>
    <scope>NUCLEOTIDE SEQUENCE [LARGE SCALE GENOMIC DNA]</scope>
    <source>
        <strain evidence="1 2">L5</strain>
    </source>
</reference>
<gene>
    <name evidence="1" type="ORF">ELQ35_05825</name>
</gene>
<evidence type="ECO:0000313" key="1">
    <source>
        <dbReference type="EMBL" id="RUQ31095.1"/>
    </source>
</evidence>
<dbReference type="Proteomes" id="UP000267430">
    <property type="component" value="Unassembled WGS sequence"/>
</dbReference>
<evidence type="ECO:0000313" key="2">
    <source>
        <dbReference type="Proteomes" id="UP000267430"/>
    </source>
</evidence>
<keyword evidence="2" id="KW-1185">Reference proteome</keyword>
<dbReference type="RefSeq" id="WP_126863880.1">
    <property type="nucleotide sequence ID" value="NZ_JAUSTX010000020.1"/>
</dbReference>
<name>A0A3S0WA35_9BACI</name>
<protein>
    <submittedName>
        <fullName evidence="1">Uncharacterized protein</fullName>
    </submittedName>
</protein>
<accession>A0A3S0WA35</accession>
<proteinExistence type="predicted"/>
<sequence length="117" mass="14247">MENETNVCFYCKRLVTFTTDTCPNCHKPKKFIFEKEIKKWEVQKKKQQADWNKNELARLRNLNLSKIQWEYIKVVSPTEHEMNKLGAYGWELIVTHTLQQDEDKSKQEYIFKRIYNK</sequence>
<dbReference type="EMBL" id="RYZZ01000006">
    <property type="protein sequence ID" value="RUQ31095.1"/>
    <property type="molecule type" value="Genomic_DNA"/>
</dbReference>